<proteinExistence type="predicted"/>
<comment type="caution">
    <text evidence="1">The sequence shown here is derived from an EMBL/GenBank/DDBJ whole genome shotgun (WGS) entry which is preliminary data.</text>
</comment>
<accession>A0ACC3CHY7</accession>
<reference evidence="1" key="1">
    <citation type="submission" date="2019-11" db="EMBL/GenBank/DDBJ databases">
        <title>Nori genome reveals adaptations in red seaweeds to the harsh intertidal environment.</title>
        <authorList>
            <person name="Wang D."/>
            <person name="Mao Y."/>
        </authorList>
    </citation>
    <scope>NUCLEOTIDE SEQUENCE</scope>
    <source>
        <tissue evidence="1">Gametophyte</tissue>
    </source>
</reference>
<protein>
    <submittedName>
        <fullName evidence="1">Uncharacterized protein</fullName>
    </submittedName>
</protein>
<gene>
    <name evidence="1" type="ORF">I4F81_012191</name>
</gene>
<dbReference type="EMBL" id="CM020620">
    <property type="protein sequence ID" value="KAK1869725.1"/>
    <property type="molecule type" value="Genomic_DNA"/>
</dbReference>
<name>A0ACC3CHY7_PYRYE</name>
<evidence type="ECO:0000313" key="1">
    <source>
        <dbReference type="EMBL" id="KAK1869725.1"/>
    </source>
</evidence>
<sequence>MPCSRVLRFFALFPRVVLSLNRYGVGLYCDVSCSKRVGAMRRWYGMGASTTQRAPPRARPLSKRPASKSSSSKASTKAPRLPRRSMTRSHVARQLQWTDSAECDGDVVEATHLTPQPATLHPNVSAERQKLERQEKVPSKTAAAAVNMEVVERSIRMVHAPDRAEVSKVIHTAEQTQPLPADPSALRGTAALSHARFGIHAARLRQPSVVAPQVVLPVLDGRHEIYGTTSNPGPSNPFPAEEWNLPSVSAVTLSESTQPSGKSIRSDVNETGGLVGELLELYYFSCGWTAVDVIAYRPDSDEHRVRRRTDRREHWANLRYCRVRFAAGEDEIE</sequence>
<evidence type="ECO:0000313" key="2">
    <source>
        <dbReference type="Proteomes" id="UP000798662"/>
    </source>
</evidence>
<dbReference type="Proteomes" id="UP000798662">
    <property type="component" value="Chromosome 3"/>
</dbReference>
<organism evidence="1 2">
    <name type="scientific">Pyropia yezoensis</name>
    <name type="common">Susabi-nori</name>
    <name type="synonym">Porphyra yezoensis</name>
    <dbReference type="NCBI Taxonomy" id="2788"/>
    <lineage>
        <taxon>Eukaryota</taxon>
        <taxon>Rhodophyta</taxon>
        <taxon>Bangiophyceae</taxon>
        <taxon>Bangiales</taxon>
        <taxon>Bangiaceae</taxon>
        <taxon>Pyropia</taxon>
    </lineage>
</organism>
<keyword evidence="2" id="KW-1185">Reference proteome</keyword>